<name>A0A383AT74_9ZZZZ</name>
<reference evidence="1" key="1">
    <citation type="submission" date="2018-05" db="EMBL/GenBank/DDBJ databases">
        <authorList>
            <person name="Lanie J.A."/>
            <person name="Ng W.-L."/>
            <person name="Kazmierczak K.M."/>
            <person name="Andrzejewski T.M."/>
            <person name="Davidsen T.M."/>
            <person name="Wayne K.J."/>
            <person name="Tettelin H."/>
            <person name="Glass J.I."/>
            <person name="Rusch D."/>
            <person name="Podicherti R."/>
            <person name="Tsui H.-C.T."/>
            <person name="Winkler M.E."/>
        </authorList>
    </citation>
    <scope>NUCLEOTIDE SEQUENCE</scope>
</reference>
<dbReference type="EMBL" id="UINC01194633">
    <property type="protein sequence ID" value="SVE10811.1"/>
    <property type="molecule type" value="Genomic_DNA"/>
</dbReference>
<organism evidence="1">
    <name type="scientific">marine metagenome</name>
    <dbReference type="NCBI Taxonomy" id="408172"/>
    <lineage>
        <taxon>unclassified sequences</taxon>
        <taxon>metagenomes</taxon>
        <taxon>ecological metagenomes</taxon>
    </lineage>
</organism>
<dbReference type="AlphaFoldDB" id="A0A383AT74"/>
<proteinExistence type="predicted"/>
<gene>
    <name evidence="1" type="ORF">METZ01_LOCUS463665</name>
</gene>
<evidence type="ECO:0000313" key="1">
    <source>
        <dbReference type="EMBL" id="SVE10811.1"/>
    </source>
</evidence>
<sequence length="28" mass="2999">ALLDRVTDAAIHPNITGSDHCPVSVRLK</sequence>
<dbReference type="Gene3D" id="3.60.10.10">
    <property type="entry name" value="Endonuclease/exonuclease/phosphatase"/>
    <property type="match status" value="1"/>
</dbReference>
<accession>A0A383AT74</accession>
<feature type="non-terminal residue" evidence="1">
    <location>
        <position position="1"/>
    </location>
</feature>
<dbReference type="InterPro" id="IPR036691">
    <property type="entry name" value="Endo/exonu/phosph_ase_sf"/>
</dbReference>
<protein>
    <submittedName>
        <fullName evidence="1">Uncharacterized protein</fullName>
    </submittedName>
</protein>
<dbReference type="SUPFAM" id="SSF56219">
    <property type="entry name" value="DNase I-like"/>
    <property type="match status" value="1"/>
</dbReference>